<dbReference type="InterPro" id="IPR028098">
    <property type="entry name" value="Glyco_trans_4-like_N"/>
</dbReference>
<dbReference type="SUPFAM" id="SSF53756">
    <property type="entry name" value="UDP-Glycosyltransferase/glycogen phosphorylase"/>
    <property type="match status" value="1"/>
</dbReference>
<dbReference type="Pfam" id="PF13439">
    <property type="entry name" value="Glyco_transf_4"/>
    <property type="match status" value="1"/>
</dbReference>
<protein>
    <submittedName>
        <fullName evidence="3">Glycosyltransferase family 1 protein</fullName>
    </submittedName>
</protein>
<comment type="caution">
    <text evidence="3">The sequence shown here is derived from an EMBL/GenBank/DDBJ whole genome shotgun (WGS) entry which is preliminary data.</text>
</comment>
<dbReference type="OrthoDB" id="9790710at2"/>
<proteinExistence type="predicted"/>
<keyword evidence="3" id="KW-0808">Transferase</keyword>
<dbReference type="InterPro" id="IPR050194">
    <property type="entry name" value="Glycosyltransferase_grp1"/>
</dbReference>
<gene>
    <name evidence="3" type="ORF">D6850_07660</name>
</gene>
<evidence type="ECO:0000313" key="3">
    <source>
        <dbReference type="EMBL" id="RKF14747.1"/>
    </source>
</evidence>
<dbReference type="Pfam" id="PF00534">
    <property type="entry name" value="Glycos_transf_1"/>
    <property type="match status" value="1"/>
</dbReference>
<organism evidence="3 4">
    <name type="scientific">Roseovarius spongiae</name>
    <dbReference type="NCBI Taxonomy" id="2320272"/>
    <lineage>
        <taxon>Bacteria</taxon>
        <taxon>Pseudomonadati</taxon>
        <taxon>Pseudomonadota</taxon>
        <taxon>Alphaproteobacteria</taxon>
        <taxon>Rhodobacterales</taxon>
        <taxon>Roseobacteraceae</taxon>
        <taxon>Roseovarius</taxon>
    </lineage>
</organism>
<dbReference type="PANTHER" id="PTHR45947">
    <property type="entry name" value="SULFOQUINOVOSYL TRANSFERASE SQD2"/>
    <property type="match status" value="1"/>
</dbReference>
<dbReference type="EMBL" id="RAPE01000002">
    <property type="protein sequence ID" value="RKF14747.1"/>
    <property type="molecule type" value="Genomic_DNA"/>
</dbReference>
<dbReference type="RefSeq" id="WP_121165527.1">
    <property type="nucleotide sequence ID" value="NZ_RAPE01000002.1"/>
</dbReference>
<dbReference type="PANTHER" id="PTHR45947:SF3">
    <property type="entry name" value="SULFOQUINOVOSYL TRANSFERASE SQD2"/>
    <property type="match status" value="1"/>
</dbReference>
<name>A0A3A8AUP1_9RHOB</name>
<evidence type="ECO:0000313" key="4">
    <source>
        <dbReference type="Proteomes" id="UP000281128"/>
    </source>
</evidence>
<dbReference type="Proteomes" id="UP000281128">
    <property type="component" value="Unassembled WGS sequence"/>
</dbReference>
<dbReference type="AlphaFoldDB" id="A0A3A8AUP1"/>
<reference evidence="3 4" key="1">
    <citation type="submission" date="2018-09" db="EMBL/GenBank/DDBJ databases">
        <title>Roseovarius spongiae sp. nov., isolated from a marine sponge.</title>
        <authorList>
            <person name="Zhuang L."/>
            <person name="Luo L."/>
        </authorList>
    </citation>
    <scope>NUCLEOTIDE SEQUENCE [LARGE SCALE GENOMIC DNA]</scope>
    <source>
        <strain evidence="3 4">HN-E21</strain>
    </source>
</reference>
<evidence type="ECO:0000259" key="2">
    <source>
        <dbReference type="Pfam" id="PF13439"/>
    </source>
</evidence>
<evidence type="ECO:0000259" key="1">
    <source>
        <dbReference type="Pfam" id="PF00534"/>
    </source>
</evidence>
<sequence>MTPAARPRIRVAMLVTRMDIGGVPDHVMSLIDGFSDDIHVTLICDHIHPAHDAEARARGADVILLSMRRMPGLFSDIRTFLALRRLLRGSDFDILHTHMSKAALLGALIGVSTPGLRVVNTAHNLGFIAMPARWKKLVFWVYDRIIATIGIDATVTVSQTVADIAARARLIPRARLHVIRNGIRLAPFDERLAAAAPEAADLPAGAPLILSVARLVWFKGLDTAIDAMALLRERCPEARLMLVGDGELRGPLAAQAAARGVADRVIFAGERTDVPALLKAADIFVLPSVSEGLPISLLEAMAARLPIVATRVGGIPELVRDGVTGALVAPGDSAGFAAAIAAYLDDPEAMRAAGKAGRARLIAQFSQAAMVERTEALYASLLSPRAAQELQHG</sequence>
<accession>A0A3A8AUP1</accession>
<dbReference type="GO" id="GO:0016758">
    <property type="term" value="F:hexosyltransferase activity"/>
    <property type="evidence" value="ECO:0007669"/>
    <property type="project" value="TreeGrafter"/>
</dbReference>
<dbReference type="InterPro" id="IPR001296">
    <property type="entry name" value="Glyco_trans_1"/>
</dbReference>
<keyword evidence="4" id="KW-1185">Reference proteome</keyword>
<dbReference type="Gene3D" id="3.40.50.2000">
    <property type="entry name" value="Glycogen Phosphorylase B"/>
    <property type="match status" value="2"/>
</dbReference>
<feature type="domain" description="Glycosyl transferase family 1" evidence="1">
    <location>
        <begin position="201"/>
        <end position="359"/>
    </location>
</feature>
<feature type="domain" description="Glycosyltransferase subfamily 4-like N-terminal" evidence="2">
    <location>
        <begin position="20"/>
        <end position="185"/>
    </location>
</feature>